<dbReference type="Pfam" id="PF01494">
    <property type="entry name" value="FAD_binding_3"/>
    <property type="match status" value="1"/>
</dbReference>
<feature type="domain" description="FAD-binding" evidence="5">
    <location>
        <begin position="294"/>
        <end position="371"/>
    </location>
</feature>
<evidence type="ECO:0000313" key="6">
    <source>
        <dbReference type="EMBL" id="KAF9507423.1"/>
    </source>
</evidence>
<evidence type="ECO:0000256" key="4">
    <source>
        <dbReference type="SAM" id="MobiDB-lite"/>
    </source>
</evidence>
<dbReference type="EMBL" id="MU129081">
    <property type="protein sequence ID" value="KAF9507423.1"/>
    <property type="molecule type" value="Genomic_DNA"/>
</dbReference>
<keyword evidence="1" id="KW-0285">Flavoprotein</keyword>
<dbReference type="OrthoDB" id="2690153at2759"/>
<dbReference type="PANTHER" id="PTHR43004">
    <property type="entry name" value="TRK SYSTEM POTASSIUM UPTAKE PROTEIN"/>
    <property type="match status" value="1"/>
</dbReference>
<gene>
    <name evidence="6" type="ORF">BS47DRAFT_1398613</name>
</gene>
<name>A0A9P6AKF6_9AGAM</name>
<reference evidence="6" key="1">
    <citation type="journal article" date="2020" name="Nat. Commun.">
        <title>Large-scale genome sequencing of mycorrhizal fungi provides insights into the early evolution of symbiotic traits.</title>
        <authorList>
            <person name="Miyauchi S."/>
            <person name="Kiss E."/>
            <person name="Kuo A."/>
            <person name="Drula E."/>
            <person name="Kohler A."/>
            <person name="Sanchez-Garcia M."/>
            <person name="Morin E."/>
            <person name="Andreopoulos B."/>
            <person name="Barry K.W."/>
            <person name="Bonito G."/>
            <person name="Buee M."/>
            <person name="Carver A."/>
            <person name="Chen C."/>
            <person name="Cichocki N."/>
            <person name="Clum A."/>
            <person name="Culley D."/>
            <person name="Crous P.W."/>
            <person name="Fauchery L."/>
            <person name="Girlanda M."/>
            <person name="Hayes R.D."/>
            <person name="Keri Z."/>
            <person name="LaButti K."/>
            <person name="Lipzen A."/>
            <person name="Lombard V."/>
            <person name="Magnuson J."/>
            <person name="Maillard F."/>
            <person name="Murat C."/>
            <person name="Nolan M."/>
            <person name="Ohm R.A."/>
            <person name="Pangilinan J."/>
            <person name="Pereira M.F."/>
            <person name="Perotto S."/>
            <person name="Peter M."/>
            <person name="Pfister S."/>
            <person name="Riley R."/>
            <person name="Sitrit Y."/>
            <person name="Stielow J.B."/>
            <person name="Szollosi G."/>
            <person name="Zifcakova L."/>
            <person name="Stursova M."/>
            <person name="Spatafora J.W."/>
            <person name="Tedersoo L."/>
            <person name="Vaario L.M."/>
            <person name="Yamada A."/>
            <person name="Yan M."/>
            <person name="Wang P."/>
            <person name="Xu J."/>
            <person name="Bruns T."/>
            <person name="Baldrian P."/>
            <person name="Vilgalys R."/>
            <person name="Dunand C."/>
            <person name="Henrissat B."/>
            <person name="Grigoriev I.V."/>
            <person name="Hibbett D."/>
            <person name="Nagy L.G."/>
            <person name="Martin F.M."/>
        </authorList>
    </citation>
    <scope>NUCLEOTIDE SEQUENCE</scope>
    <source>
        <strain evidence="6">UP504</strain>
    </source>
</reference>
<evidence type="ECO:0000259" key="5">
    <source>
        <dbReference type="Pfam" id="PF01494"/>
    </source>
</evidence>
<dbReference type="InterPro" id="IPR002938">
    <property type="entry name" value="FAD-bd"/>
</dbReference>
<dbReference type="Gene3D" id="3.50.50.60">
    <property type="entry name" value="FAD/NAD(P)-binding domain"/>
    <property type="match status" value="2"/>
</dbReference>
<evidence type="ECO:0000313" key="7">
    <source>
        <dbReference type="Proteomes" id="UP000886523"/>
    </source>
</evidence>
<feature type="region of interest" description="Disordered" evidence="4">
    <location>
        <begin position="379"/>
        <end position="399"/>
    </location>
</feature>
<accession>A0A9P6AKF6</accession>
<dbReference type="AlphaFoldDB" id="A0A9P6AKF6"/>
<protein>
    <recommendedName>
        <fullName evidence="5">FAD-binding domain-containing protein</fullName>
    </recommendedName>
</protein>
<dbReference type="GO" id="GO:0016709">
    <property type="term" value="F:oxidoreductase activity, acting on paired donors, with incorporation or reduction of molecular oxygen, NAD(P)H as one donor, and incorporation of one atom of oxygen"/>
    <property type="evidence" value="ECO:0007669"/>
    <property type="project" value="UniProtKB-ARBA"/>
</dbReference>
<evidence type="ECO:0000256" key="3">
    <source>
        <dbReference type="ARBA" id="ARBA00023002"/>
    </source>
</evidence>
<evidence type="ECO:0000256" key="2">
    <source>
        <dbReference type="ARBA" id="ARBA00022827"/>
    </source>
</evidence>
<proteinExistence type="predicted"/>
<dbReference type="SUPFAM" id="SSF51905">
    <property type="entry name" value="FAD/NAD(P)-binding domain"/>
    <property type="match status" value="1"/>
</dbReference>
<feature type="region of interest" description="Disordered" evidence="4">
    <location>
        <begin position="718"/>
        <end position="775"/>
    </location>
</feature>
<dbReference type="PANTHER" id="PTHR43004:SF20">
    <property type="entry name" value="2-MONOOXYGENASE, PUTATIVE (AFU_ORTHOLOGUE AFUA_1G13660)-RELATED"/>
    <property type="match status" value="1"/>
</dbReference>
<sequence length="804" mass="88399">MRVLQRLHPHMSSPQVLIVGRPTRKNPTCNSDSHIGGPTAALVLRKNGIAVRLRDKALDYQIGVRGNGIQDSRAFKIFGQVTDIFDNCIEPSQMRACDGKPVIRTWDFGVKEPVTPAVPYVRANLFYGLVWLFFLLAFSSSPQPNPGILGQSNTGAILRSHLSQLGVIVELGTQLVDFTQDAHKVTANPLIRDKSGSSENETMEVDWGLLENTSGSTSGRNPGEQAFLVAHVEMEGLDHEYWAADGSTTTGLVMALHLGPALHFSVVGNRTPEEIQKVVDGGFDAFKALSEPNIRCADKLNIGGVSIAGDGAHVHFPMSGQGLNSSVQDAGSSISPMVNWAWKLSLVVKILSPRSLLSTCEIERMHPIKEILKLTTNLHTQSKSDRDPATSQSVNPGSVREHTFKQLGANYPWSEIVFDQRVDTKNVNMGNKVYTPYGNDEPIQAGDHAPDAPNLVFVPIAAELIVIMTLPMTPFAHTTLVFKLPESQLRAHFNSGILHALGKHNKDGHMASMPTQVRKSLPSVVVIRPDACIGAFVHDPQGVAKYFSKICLYVAVQLQTLLSSLDTIQKVLGLTHLSWLVASIEEFPGIPTHKRKTQSLLVEPVKHANRIRSSCFSSSTRAREITSRTIPLLLDFKLRTLKILQVSHIPYFLVIHWIRAPGGRQPSPLTLFISRVYYIAHAKHRYSPPNYFSTSRMVSHAFANIKYGVDELRRVADERTQTPTPLATEGTADPKDSPAYSASSSPYPLLSPSPHSSSSPHPPSSQSPSPTLRPSRLHHASVRNFIYLFASFDTFFIRQSLSIS</sequence>
<dbReference type="Proteomes" id="UP000886523">
    <property type="component" value="Unassembled WGS sequence"/>
</dbReference>
<dbReference type="InterPro" id="IPR036188">
    <property type="entry name" value="FAD/NAD-bd_sf"/>
</dbReference>
<evidence type="ECO:0000256" key="1">
    <source>
        <dbReference type="ARBA" id="ARBA00022630"/>
    </source>
</evidence>
<keyword evidence="3" id="KW-0560">Oxidoreductase</keyword>
<keyword evidence="7" id="KW-1185">Reference proteome</keyword>
<organism evidence="6 7">
    <name type="scientific">Hydnum rufescens UP504</name>
    <dbReference type="NCBI Taxonomy" id="1448309"/>
    <lineage>
        <taxon>Eukaryota</taxon>
        <taxon>Fungi</taxon>
        <taxon>Dikarya</taxon>
        <taxon>Basidiomycota</taxon>
        <taxon>Agaricomycotina</taxon>
        <taxon>Agaricomycetes</taxon>
        <taxon>Cantharellales</taxon>
        <taxon>Hydnaceae</taxon>
        <taxon>Hydnum</taxon>
    </lineage>
</organism>
<comment type="caution">
    <text evidence="6">The sequence shown here is derived from an EMBL/GenBank/DDBJ whole genome shotgun (WGS) entry which is preliminary data.</text>
</comment>
<dbReference type="InterPro" id="IPR050641">
    <property type="entry name" value="RIFMO-like"/>
</dbReference>
<keyword evidence="2" id="KW-0274">FAD</keyword>
<dbReference type="GO" id="GO:0071949">
    <property type="term" value="F:FAD binding"/>
    <property type="evidence" value="ECO:0007669"/>
    <property type="project" value="InterPro"/>
</dbReference>
<feature type="compositionally biased region" description="Low complexity" evidence="4">
    <location>
        <begin position="737"/>
        <end position="759"/>
    </location>
</feature>